<dbReference type="InterPro" id="IPR001406">
    <property type="entry name" value="PsdUridine_synth_TruA"/>
</dbReference>
<comment type="similarity">
    <text evidence="1 4 5">Belongs to the tRNA pseudouridine synthase TruA family.</text>
</comment>
<evidence type="ECO:0000256" key="3">
    <source>
        <dbReference type="ARBA" id="ARBA00023235"/>
    </source>
</evidence>
<dbReference type="InterPro" id="IPR020103">
    <property type="entry name" value="PsdUridine_synth_cat_dom_sf"/>
</dbReference>
<dbReference type="PIRSF" id="PIRSF001430">
    <property type="entry name" value="tRNA_psdUrid_synth"/>
    <property type="match status" value="1"/>
</dbReference>
<dbReference type="CDD" id="cd02570">
    <property type="entry name" value="PseudoU_synth_EcTruA"/>
    <property type="match status" value="1"/>
</dbReference>
<protein>
    <recommendedName>
        <fullName evidence="4">tRNA pseudouridine synthase A</fullName>
        <ecNumber evidence="4">5.4.99.12</ecNumber>
    </recommendedName>
    <alternativeName>
        <fullName evidence="4">tRNA pseudouridine(38-40) synthase</fullName>
    </alternativeName>
    <alternativeName>
        <fullName evidence="4">tRNA pseudouridylate synthase I</fullName>
    </alternativeName>
    <alternativeName>
        <fullName evidence="4">tRNA-uridine isomerase I</fullName>
    </alternativeName>
</protein>
<reference evidence="7 8" key="1">
    <citation type="submission" date="2021-01" db="EMBL/GenBank/DDBJ databases">
        <title>Chryseolinea sp. Jin1 Genome sequencing and assembly.</title>
        <authorList>
            <person name="Kim I."/>
        </authorList>
    </citation>
    <scope>NUCLEOTIDE SEQUENCE [LARGE SCALE GENOMIC DNA]</scope>
    <source>
        <strain evidence="7 8">Jin1</strain>
    </source>
</reference>
<proteinExistence type="inferred from homology"/>
<comment type="subunit">
    <text evidence="4">Homodimer.</text>
</comment>
<dbReference type="Gene3D" id="3.30.70.580">
    <property type="entry name" value="Pseudouridine synthase I, catalytic domain, N-terminal subdomain"/>
    <property type="match status" value="1"/>
</dbReference>
<dbReference type="RefSeq" id="WP_202008961.1">
    <property type="nucleotide sequence ID" value="NZ_JAERRB010000003.1"/>
</dbReference>
<evidence type="ECO:0000256" key="2">
    <source>
        <dbReference type="ARBA" id="ARBA00022694"/>
    </source>
</evidence>
<dbReference type="SUPFAM" id="SSF55120">
    <property type="entry name" value="Pseudouridine synthase"/>
    <property type="match status" value="1"/>
</dbReference>
<dbReference type="NCBIfam" id="TIGR00071">
    <property type="entry name" value="hisT_truA"/>
    <property type="match status" value="1"/>
</dbReference>
<dbReference type="EMBL" id="JAERRB010000003">
    <property type="protein sequence ID" value="MBL0741587.1"/>
    <property type="molecule type" value="Genomic_DNA"/>
</dbReference>
<dbReference type="EC" id="5.4.99.12" evidence="4"/>
<evidence type="ECO:0000256" key="4">
    <source>
        <dbReference type="HAMAP-Rule" id="MF_00171"/>
    </source>
</evidence>
<dbReference type="Proteomes" id="UP000613030">
    <property type="component" value="Unassembled WGS sequence"/>
</dbReference>
<evidence type="ECO:0000313" key="7">
    <source>
        <dbReference type="EMBL" id="MBL0741587.1"/>
    </source>
</evidence>
<keyword evidence="3 4" id="KW-0413">Isomerase</keyword>
<keyword evidence="2 4" id="KW-0819">tRNA processing</keyword>
<sequence>MRYFFEISYNGKNYAGWQSQANATGIQAVVEDTLSKMFRTEVKIVGSGRTDTGVHCEQQFFHCDIEKPFETESLIQKVNSFLPRDIAIQSIRRVKDDASARYDAVERTYHYRITRKKNPFRNELAWHYFKTVDVQTMNTAAALLVGEHDFECFSKVKTDVNHFLCDIKKASWRDDGDGLEFTITANRFLRGMVRAVVGTLLDVGTGKTTVKEFQAIIQSHDRKKAGANVPPYGLYLSKVKYPPSMFVKEI</sequence>
<keyword evidence="8" id="KW-1185">Reference proteome</keyword>
<dbReference type="Gene3D" id="3.30.70.660">
    <property type="entry name" value="Pseudouridine synthase I, catalytic domain, C-terminal subdomain"/>
    <property type="match status" value="1"/>
</dbReference>
<evidence type="ECO:0000313" key="8">
    <source>
        <dbReference type="Proteomes" id="UP000613030"/>
    </source>
</evidence>
<dbReference type="InterPro" id="IPR020095">
    <property type="entry name" value="PsdUridine_synth_TruA_C"/>
</dbReference>
<evidence type="ECO:0000256" key="5">
    <source>
        <dbReference type="RuleBase" id="RU003792"/>
    </source>
</evidence>
<dbReference type="GO" id="GO:0160147">
    <property type="term" value="F:tRNA pseudouridine(38-40) synthase activity"/>
    <property type="evidence" value="ECO:0007669"/>
    <property type="project" value="UniProtKB-EC"/>
</dbReference>
<organism evidence="7 8">
    <name type="scientific">Chryseolinea lacunae</name>
    <dbReference type="NCBI Taxonomy" id="2801331"/>
    <lineage>
        <taxon>Bacteria</taxon>
        <taxon>Pseudomonadati</taxon>
        <taxon>Bacteroidota</taxon>
        <taxon>Cytophagia</taxon>
        <taxon>Cytophagales</taxon>
        <taxon>Fulvivirgaceae</taxon>
        <taxon>Chryseolinea</taxon>
    </lineage>
</organism>
<gene>
    <name evidence="4 7" type="primary">truA</name>
    <name evidence="7" type="ORF">JI741_10180</name>
</gene>
<evidence type="ECO:0000259" key="6">
    <source>
        <dbReference type="Pfam" id="PF01416"/>
    </source>
</evidence>
<comment type="caution">
    <text evidence="7">The sequence shown here is derived from an EMBL/GenBank/DDBJ whole genome shotgun (WGS) entry which is preliminary data.</text>
</comment>
<dbReference type="HAMAP" id="MF_00171">
    <property type="entry name" value="TruA"/>
    <property type="match status" value="1"/>
</dbReference>
<dbReference type="InterPro" id="IPR020094">
    <property type="entry name" value="TruA/RsuA/RluB/E/F_N"/>
</dbReference>
<dbReference type="PANTHER" id="PTHR11142:SF0">
    <property type="entry name" value="TRNA PSEUDOURIDINE SYNTHASE-LIKE 1"/>
    <property type="match status" value="1"/>
</dbReference>
<comment type="function">
    <text evidence="4">Formation of pseudouridine at positions 38, 39 and 40 in the anticodon stem and loop of transfer RNAs.</text>
</comment>
<feature type="active site" description="Nucleophile" evidence="4">
    <location>
        <position position="51"/>
    </location>
</feature>
<feature type="binding site" evidence="4">
    <location>
        <position position="109"/>
    </location>
    <ligand>
        <name>substrate</name>
    </ligand>
</feature>
<evidence type="ECO:0000256" key="1">
    <source>
        <dbReference type="ARBA" id="ARBA00009375"/>
    </source>
</evidence>
<dbReference type="PANTHER" id="PTHR11142">
    <property type="entry name" value="PSEUDOURIDYLATE SYNTHASE"/>
    <property type="match status" value="1"/>
</dbReference>
<accession>A0ABS1KQR5</accession>
<dbReference type="InterPro" id="IPR020097">
    <property type="entry name" value="PsdUridine_synth_TruA_a/b_dom"/>
</dbReference>
<name>A0ABS1KQR5_9BACT</name>
<comment type="caution">
    <text evidence="4">Lacks conserved residue(s) required for the propagation of feature annotation.</text>
</comment>
<feature type="domain" description="Pseudouridine synthase I TruA alpha/beta" evidence="6">
    <location>
        <begin position="8"/>
        <end position="103"/>
    </location>
</feature>
<dbReference type="Pfam" id="PF01416">
    <property type="entry name" value="PseudoU_synth_1"/>
    <property type="match status" value="2"/>
</dbReference>
<comment type="catalytic activity">
    <reaction evidence="4 5">
        <text>uridine(38/39/40) in tRNA = pseudouridine(38/39/40) in tRNA</text>
        <dbReference type="Rhea" id="RHEA:22376"/>
        <dbReference type="Rhea" id="RHEA-COMP:10085"/>
        <dbReference type="Rhea" id="RHEA-COMP:10087"/>
        <dbReference type="ChEBI" id="CHEBI:65314"/>
        <dbReference type="ChEBI" id="CHEBI:65315"/>
        <dbReference type="EC" id="5.4.99.12"/>
    </reaction>
</comment>
<feature type="domain" description="Pseudouridine synthase I TruA alpha/beta" evidence="6">
    <location>
        <begin position="140"/>
        <end position="242"/>
    </location>
</feature>